<protein>
    <submittedName>
        <fullName evidence="1">Uncharacterized protein</fullName>
    </submittedName>
</protein>
<dbReference type="VEuPathDB" id="FungiDB:CDV56_105006"/>
<dbReference type="RefSeq" id="XP_026612257.1">
    <property type="nucleotide sequence ID" value="XM_026758625.1"/>
</dbReference>
<dbReference type="GeneID" id="38126980"/>
<evidence type="ECO:0000313" key="2">
    <source>
        <dbReference type="Proteomes" id="UP000215305"/>
    </source>
</evidence>
<proteinExistence type="predicted"/>
<name>A0A397GFE8_ASPTH</name>
<keyword evidence="2" id="KW-1185">Reference proteome</keyword>
<gene>
    <name evidence="1" type="ORF">CDV56_105006</name>
</gene>
<comment type="caution">
    <text evidence="1">The sequence shown here is derived from an EMBL/GenBank/DDBJ whole genome shotgun (WGS) entry which is preliminary data.</text>
</comment>
<accession>A0A397GFE8</accession>
<dbReference type="OrthoDB" id="1470350at2759"/>
<reference evidence="1" key="1">
    <citation type="submission" date="2018-08" db="EMBL/GenBank/DDBJ databases">
        <title>Draft genome sequence of azole-resistant Aspergillus thermomutatus (Neosartorya pseudofischeri) strain HMR AF 39, isolated from a human nasal aspirate.</title>
        <authorList>
            <person name="Parent-Michaud M."/>
            <person name="Dufresne P.J."/>
            <person name="Fournier E."/>
            <person name="Martineau C."/>
            <person name="Moreira S."/>
            <person name="Perkins V."/>
            <person name="De Repentigny L."/>
            <person name="Dufresne S.F."/>
        </authorList>
    </citation>
    <scope>NUCLEOTIDE SEQUENCE [LARGE SCALE GENOMIC DNA]</scope>
    <source>
        <strain evidence="1">HMR AF 39</strain>
    </source>
</reference>
<evidence type="ECO:0000313" key="1">
    <source>
        <dbReference type="EMBL" id="RHZ49187.1"/>
    </source>
</evidence>
<dbReference type="Proteomes" id="UP000215305">
    <property type="component" value="Unassembled WGS sequence"/>
</dbReference>
<dbReference type="EMBL" id="NKHU02000183">
    <property type="protein sequence ID" value="RHZ49187.1"/>
    <property type="molecule type" value="Genomic_DNA"/>
</dbReference>
<dbReference type="AlphaFoldDB" id="A0A397GFE8"/>
<sequence>MLVESLAYPHYFPNETLRRSVDQESMARVLSKATGGPDGYGYKDGMTYVPRTWINTYEWMHAYEGERGNLLVHFPGLEEHRWSHMSKWLDIVETTPKKLEVPLEEAEYFNQTTAFRTRLRTARETITLTEKKVGLMPNGTIGEKEEIKKTEMAICELKRVLREEADNVEAAQQRLQELNAIKESISI</sequence>
<organism evidence="1 2">
    <name type="scientific">Aspergillus thermomutatus</name>
    <name type="common">Neosartorya pseudofischeri</name>
    <dbReference type="NCBI Taxonomy" id="41047"/>
    <lineage>
        <taxon>Eukaryota</taxon>
        <taxon>Fungi</taxon>
        <taxon>Dikarya</taxon>
        <taxon>Ascomycota</taxon>
        <taxon>Pezizomycotina</taxon>
        <taxon>Eurotiomycetes</taxon>
        <taxon>Eurotiomycetidae</taxon>
        <taxon>Eurotiales</taxon>
        <taxon>Aspergillaceae</taxon>
        <taxon>Aspergillus</taxon>
        <taxon>Aspergillus subgen. Fumigati</taxon>
    </lineage>
</organism>
<dbReference type="STRING" id="41047.A0A397GFE8"/>